<name>A0A2P5AZF2_PARAD</name>
<proteinExistence type="predicted"/>
<dbReference type="EMBL" id="JXTB01000403">
    <property type="protein sequence ID" value="PON41947.1"/>
    <property type="molecule type" value="Genomic_DNA"/>
</dbReference>
<protein>
    <submittedName>
        <fullName evidence="2">Uncharacterized protein</fullName>
    </submittedName>
</protein>
<dbReference type="AlphaFoldDB" id="A0A2P5AZF2"/>
<dbReference type="OrthoDB" id="1658571at2759"/>
<reference evidence="3" key="1">
    <citation type="submission" date="2016-06" db="EMBL/GenBank/DDBJ databases">
        <title>Parallel loss of symbiosis genes in relatives of nitrogen-fixing non-legume Parasponia.</title>
        <authorList>
            <person name="Van Velzen R."/>
            <person name="Holmer R."/>
            <person name="Bu F."/>
            <person name="Rutten L."/>
            <person name="Van Zeijl A."/>
            <person name="Liu W."/>
            <person name="Santuari L."/>
            <person name="Cao Q."/>
            <person name="Sharma T."/>
            <person name="Shen D."/>
            <person name="Roswanjaya Y."/>
            <person name="Wardhani T."/>
            <person name="Kalhor M.S."/>
            <person name="Jansen J."/>
            <person name="Van den Hoogen J."/>
            <person name="Gungor B."/>
            <person name="Hartog M."/>
            <person name="Hontelez J."/>
            <person name="Verver J."/>
            <person name="Yang W.-C."/>
            <person name="Schijlen E."/>
            <person name="Repin R."/>
            <person name="Schilthuizen M."/>
            <person name="Schranz E."/>
            <person name="Heidstra R."/>
            <person name="Miyata K."/>
            <person name="Fedorova E."/>
            <person name="Kohlen W."/>
            <person name="Bisseling T."/>
            <person name="Smit S."/>
            <person name="Geurts R."/>
        </authorList>
    </citation>
    <scope>NUCLEOTIDE SEQUENCE [LARGE SCALE GENOMIC DNA]</scope>
    <source>
        <strain evidence="3">cv. WU1-14</strain>
    </source>
</reference>
<feature type="region of interest" description="Disordered" evidence="1">
    <location>
        <begin position="1"/>
        <end position="31"/>
    </location>
</feature>
<evidence type="ECO:0000313" key="2">
    <source>
        <dbReference type="EMBL" id="PON41947.1"/>
    </source>
</evidence>
<keyword evidence="3" id="KW-1185">Reference proteome</keyword>
<organism evidence="2 3">
    <name type="scientific">Parasponia andersonii</name>
    <name type="common">Sponia andersonii</name>
    <dbReference type="NCBI Taxonomy" id="3476"/>
    <lineage>
        <taxon>Eukaryota</taxon>
        <taxon>Viridiplantae</taxon>
        <taxon>Streptophyta</taxon>
        <taxon>Embryophyta</taxon>
        <taxon>Tracheophyta</taxon>
        <taxon>Spermatophyta</taxon>
        <taxon>Magnoliopsida</taxon>
        <taxon>eudicotyledons</taxon>
        <taxon>Gunneridae</taxon>
        <taxon>Pentapetalae</taxon>
        <taxon>rosids</taxon>
        <taxon>fabids</taxon>
        <taxon>Rosales</taxon>
        <taxon>Cannabaceae</taxon>
        <taxon>Parasponia</taxon>
    </lineage>
</organism>
<sequence length="110" mass="12256">MEPIEPLSVRTNNNKENVTPSSQKHNCPFLSRAQFSKKIKKRRLERKPLADITHLLNNNESLAQSRSSPDLVSILINPGSDHSSRTKKAPPGLTGHAQVTSSKSLRMGFR</sequence>
<feature type="region of interest" description="Disordered" evidence="1">
    <location>
        <begin position="62"/>
        <end position="110"/>
    </location>
</feature>
<gene>
    <name evidence="2" type="ORF">PanWU01x14_285460</name>
</gene>
<dbReference type="Proteomes" id="UP000237105">
    <property type="component" value="Unassembled WGS sequence"/>
</dbReference>
<comment type="caution">
    <text evidence="2">The sequence shown here is derived from an EMBL/GenBank/DDBJ whole genome shotgun (WGS) entry which is preliminary data.</text>
</comment>
<evidence type="ECO:0000313" key="3">
    <source>
        <dbReference type="Proteomes" id="UP000237105"/>
    </source>
</evidence>
<accession>A0A2P5AZF2</accession>
<evidence type="ECO:0000256" key="1">
    <source>
        <dbReference type="SAM" id="MobiDB-lite"/>
    </source>
</evidence>
<feature type="compositionally biased region" description="Polar residues" evidence="1">
    <location>
        <begin position="9"/>
        <end position="25"/>
    </location>
</feature>